<dbReference type="SUPFAM" id="SSF103473">
    <property type="entry name" value="MFS general substrate transporter"/>
    <property type="match status" value="1"/>
</dbReference>
<feature type="domain" description="Major facilitator superfamily (MFS) profile" evidence="8">
    <location>
        <begin position="113"/>
        <end position="526"/>
    </location>
</feature>
<dbReference type="AlphaFoldDB" id="A0AA39GF24"/>
<accession>A0AA39GF24</accession>
<feature type="transmembrane region" description="Helical" evidence="6">
    <location>
        <begin position="178"/>
        <end position="199"/>
    </location>
</feature>
<protein>
    <recommendedName>
        <fullName evidence="8">Major facilitator superfamily (MFS) profile domain-containing protein</fullName>
    </recommendedName>
</protein>
<feature type="transmembrane region" description="Helical" evidence="6">
    <location>
        <begin position="241"/>
        <end position="261"/>
    </location>
</feature>
<feature type="transmembrane region" description="Helical" evidence="6">
    <location>
        <begin position="379"/>
        <end position="399"/>
    </location>
</feature>
<evidence type="ECO:0000256" key="4">
    <source>
        <dbReference type="ARBA" id="ARBA00022989"/>
    </source>
</evidence>
<evidence type="ECO:0000313" key="10">
    <source>
        <dbReference type="Proteomes" id="UP001175261"/>
    </source>
</evidence>
<evidence type="ECO:0000256" key="6">
    <source>
        <dbReference type="SAM" id="Phobius"/>
    </source>
</evidence>
<gene>
    <name evidence="9" type="ORF">NLU13_6708</name>
</gene>
<dbReference type="FunFam" id="1.20.1250.20:FF:000057">
    <property type="entry name" value="MFS general substrate transporter"/>
    <property type="match status" value="1"/>
</dbReference>
<evidence type="ECO:0000256" key="7">
    <source>
        <dbReference type="SAM" id="SignalP"/>
    </source>
</evidence>
<reference evidence="9" key="1">
    <citation type="submission" date="2022-10" db="EMBL/GenBank/DDBJ databases">
        <title>Determination and structural analysis of whole genome sequence of Sarocladium strictum F4-1.</title>
        <authorList>
            <person name="Hu L."/>
            <person name="Jiang Y."/>
        </authorList>
    </citation>
    <scope>NUCLEOTIDE SEQUENCE</scope>
    <source>
        <strain evidence="9">F4-1</strain>
    </source>
</reference>
<proteinExistence type="predicted"/>
<keyword evidence="5 6" id="KW-0472">Membrane</keyword>
<comment type="subcellular location">
    <subcellularLocation>
        <location evidence="1">Membrane</location>
        <topology evidence="1">Multi-pass membrane protein</topology>
    </subcellularLocation>
</comment>
<dbReference type="FunFam" id="1.20.1250.20:FF:000013">
    <property type="entry name" value="MFS general substrate transporter"/>
    <property type="match status" value="1"/>
</dbReference>
<feature type="transmembrane region" description="Helical" evidence="6">
    <location>
        <begin position="501"/>
        <end position="522"/>
    </location>
</feature>
<feature type="transmembrane region" description="Helical" evidence="6">
    <location>
        <begin position="205"/>
        <end position="229"/>
    </location>
</feature>
<keyword evidence="4 6" id="KW-1133">Transmembrane helix</keyword>
<dbReference type="Proteomes" id="UP001175261">
    <property type="component" value="Unassembled WGS sequence"/>
</dbReference>
<keyword evidence="3 6" id="KW-0812">Transmembrane</keyword>
<dbReference type="GO" id="GO:0022857">
    <property type="term" value="F:transmembrane transporter activity"/>
    <property type="evidence" value="ECO:0007669"/>
    <property type="project" value="InterPro"/>
</dbReference>
<keyword evidence="7" id="KW-0732">Signal</keyword>
<evidence type="ECO:0000256" key="5">
    <source>
        <dbReference type="ARBA" id="ARBA00023136"/>
    </source>
</evidence>
<feature type="transmembrane region" description="Helical" evidence="6">
    <location>
        <begin position="143"/>
        <end position="166"/>
    </location>
</feature>
<sequence>MVVVALALFFSHIFHRTPRVPPSERICISLSILPLDKPLNMANVDTVNRPAHAAAPPAHQDGDIQKETYHELEHQESAGLKKLPHVDRVDQFGGHRKIDPAEIALVRRLDMFMLPILWLMYLFNYLDRQALVNGRLNTLEEDLGLVGTQYNTCVSILFVGYIAFQIPSNMILNRVRPSWYMAGFCLAWSIVSLLTFLAHDYASMVGFRLLLGITEAPFYPGALYMISLFYTRKETATRMSLFFTANMLASSFAPLIAAGVFDGLDGAMGYAGWQWLFIIQGALSILTSLAAFFMLPDHPLKTRWLSEEQRQLAHSRIYADTTDRRAGTGVIKGLRESVSDWRTWVLVAAYNFHLCSISFQNFLPTVIKKGVMPDNNTLALVLVSPPYILAAILGVAMAWSSGRFNERTWHITVCKSITLVGFIISVATLNVAARYFAIFLFVGFSFGINNILLGWVSATLGQTDEKKAVSLAIANSLGNCASIYMPYLWPASDEPRYVPAWIASIAFSGGTIVIAWFLKFMLKRTNNRMRAENPNTINYYVY</sequence>
<dbReference type="GO" id="GO:0016020">
    <property type="term" value="C:membrane"/>
    <property type="evidence" value="ECO:0007669"/>
    <property type="project" value="UniProtKB-SubCell"/>
</dbReference>
<evidence type="ECO:0000313" key="9">
    <source>
        <dbReference type="EMBL" id="KAK0385528.1"/>
    </source>
</evidence>
<evidence type="ECO:0000256" key="1">
    <source>
        <dbReference type="ARBA" id="ARBA00004141"/>
    </source>
</evidence>
<dbReference type="PANTHER" id="PTHR43791">
    <property type="entry name" value="PERMEASE-RELATED"/>
    <property type="match status" value="1"/>
</dbReference>
<name>A0AA39GF24_SARSR</name>
<feature type="transmembrane region" description="Helical" evidence="6">
    <location>
        <begin position="411"/>
        <end position="429"/>
    </location>
</feature>
<dbReference type="PANTHER" id="PTHR43791:SF62">
    <property type="entry name" value="MAJOR FACILITATOR SUPERFAMILY (MFS) PROFILE DOMAIN-CONTAINING PROTEIN"/>
    <property type="match status" value="1"/>
</dbReference>
<dbReference type="InterPro" id="IPR011701">
    <property type="entry name" value="MFS"/>
</dbReference>
<dbReference type="EMBL" id="JAPDFR010000006">
    <property type="protein sequence ID" value="KAK0385528.1"/>
    <property type="molecule type" value="Genomic_DNA"/>
</dbReference>
<dbReference type="PROSITE" id="PS50850">
    <property type="entry name" value="MFS"/>
    <property type="match status" value="1"/>
</dbReference>
<feature type="signal peptide" evidence="7">
    <location>
        <begin position="1"/>
        <end position="19"/>
    </location>
</feature>
<evidence type="ECO:0000256" key="3">
    <source>
        <dbReference type="ARBA" id="ARBA00022692"/>
    </source>
</evidence>
<feature type="chain" id="PRO_5041377668" description="Major facilitator superfamily (MFS) profile domain-containing protein" evidence="7">
    <location>
        <begin position="20"/>
        <end position="542"/>
    </location>
</feature>
<feature type="transmembrane region" description="Helical" evidence="6">
    <location>
        <begin position="273"/>
        <end position="295"/>
    </location>
</feature>
<dbReference type="Pfam" id="PF07690">
    <property type="entry name" value="MFS_1"/>
    <property type="match status" value="1"/>
</dbReference>
<dbReference type="InterPro" id="IPR036259">
    <property type="entry name" value="MFS_trans_sf"/>
</dbReference>
<dbReference type="Gene3D" id="1.20.1250.20">
    <property type="entry name" value="MFS general substrate transporter like domains"/>
    <property type="match status" value="2"/>
</dbReference>
<feature type="transmembrane region" description="Helical" evidence="6">
    <location>
        <begin position="435"/>
        <end position="456"/>
    </location>
</feature>
<organism evidence="9 10">
    <name type="scientific">Sarocladium strictum</name>
    <name type="common">Black bundle disease fungus</name>
    <name type="synonym">Acremonium strictum</name>
    <dbReference type="NCBI Taxonomy" id="5046"/>
    <lineage>
        <taxon>Eukaryota</taxon>
        <taxon>Fungi</taxon>
        <taxon>Dikarya</taxon>
        <taxon>Ascomycota</taxon>
        <taxon>Pezizomycotina</taxon>
        <taxon>Sordariomycetes</taxon>
        <taxon>Hypocreomycetidae</taxon>
        <taxon>Hypocreales</taxon>
        <taxon>Sarocladiaceae</taxon>
        <taxon>Sarocladium</taxon>
    </lineage>
</organism>
<keyword evidence="2" id="KW-0813">Transport</keyword>
<comment type="caution">
    <text evidence="9">The sequence shown here is derived from an EMBL/GenBank/DDBJ whole genome shotgun (WGS) entry which is preliminary data.</text>
</comment>
<keyword evidence="10" id="KW-1185">Reference proteome</keyword>
<evidence type="ECO:0000259" key="8">
    <source>
        <dbReference type="PROSITE" id="PS50850"/>
    </source>
</evidence>
<dbReference type="InterPro" id="IPR020846">
    <property type="entry name" value="MFS_dom"/>
</dbReference>
<evidence type="ECO:0000256" key="2">
    <source>
        <dbReference type="ARBA" id="ARBA00022448"/>
    </source>
</evidence>